<evidence type="ECO:0000313" key="3">
    <source>
        <dbReference type="Proteomes" id="UP001147733"/>
    </source>
</evidence>
<dbReference type="AlphaFoldDB" id="A0A9W9NQP5"/>
<name>A0A9W9NQP5_PENCI</name>
<evidence type="ECO:0000256" key="1">
    <source>
        <dbReference type="SAM" id="SignalP"/>
    </source>
</evidence>
<keyword evidence="3" id="KW-1185">Reference proteome</keyword>
<reference evidence="2" key="1">
    <citation type="submission" date="2022-11" db="EMBL/GenBank/DDBJ databases">
        <authorList>
            <person name="Petersen C."/>
        </authorList>
    </citation>
    <scope>NUCLEOTIDE SEQUENCE</scope>
    <source>
        <strain evidence="2">IBT 23319</strain>
    </source>
</reference>
<sequence length="310" mass="33745">MKFSRALLALPALSSVTFAAPLTNGELHAPNQSPNPNEEVKAHLDKRALTCQSVARAIWVSHGALLAANVFLTPVENYVKGVCERHDNKQCAMWTTEIREAFNLILELTGSVSGGAALVDKGSALLNNNGRRSIPSVTEYDMDALKANRSMISHEKVANPLIGVKSKDGTPALAHHYRLSGVQGREDNMTRDYDIHHFEDGTAHLRVPLGGSDSSINKRHDGAGVKIAFQHAPIALAPSEYNGAAGTIATRWQEYAEQGHANVFGFMEKRNKEVFYYRSIVEGQGFGNNYEDVMACGDMSHLLGTYLGSP</sequence>
<dbReference type="GeneID" id="81386004"/>
<comment type="caution">
    <text evidence="2">The sequence shown here is derived from an EMBL/GenBank/DDBJ whole genome shotgun (WGS) entry which is preliminary data.</text>
</comment>
<dbReference type="OrthoDB" id="4726568at2759"/>
<dbReference type="Proteomes" id="UP001147733">
    <property type="component" value="Unassembled WGS sequence"/>
</dbReference>
<feature type="chain" id="PRO_5040917035" evidence="1">
    <location>
        <begin position="20"/>
        <end position="310"/>
    </location>
</feature>
<organism evidence="2 3">
    <name type="scientific">Penicillium citrinum</name>
    <dbReference type="NCBI Taxonomy" id="5077"/>
    <lineage>
        <taxon>Eukaryota</taxon>
        <taxon>Fungi</taxon>
        <taxon>Dikarya</taxon>
        <taxon>Ascomycota</taxon>
        <taxon>Pezizomycotina</taxon>
        <taxon>Eurotiomycetes</taxon>
        <taxon>Eurotiomycetidae</taxon>
        <taxon>Eurotiales</taxon>
        <taxon>Aspergillaceae</taxon>
        <taxon>Penicillium</taxon>
    </lineage>
</organism>
<gene>
    <name evidence="2" type="ORF">N7469_007919</name>
</gene>
<proteinExistence type="predicted"/>
<keyword evidence="1" id="KW-0732">Signal</keyword>
<accession>A0A9W9NQP5</accession>
<protein>
    <submittedName>
        <fullName evidence="2">Uncharacterized protein</fullName>
    </submittedName>
</protein>
<feature type="signal peptide" evidence="1">
    <location>
        <begin position="1"/>
        <end position="19"/>
    </location>
</feature>
<dbReference type="RefSeq" id="XP_056498388.1">
    <property type="nucleotide sequence ID" value="XM_056646837.1"/>
</dbReference>
<dbReference type="EMBL" id="JAPQKT010000007">
    <property type="protein sequence ID" value="KAJ5224416.1"/>
    <property type="molecule type" value="Genomic_DNA"/>
</dbReference>
<evidence type="ECO:0000313" key="2">
    <source>
        <dbReference type="EMBL" id="KAJ5224416.1"/>
    </source>
</evidence>
<reference evidence="2" key="2">
    <citation type="journal article" date="2023" name="IMA Fungus">
        <title>Comparative genomic study of the Penicillium genus elucidates a diverse pangenome and 15 lateral gene transfer events.</title>
        <authorList>
            <person name="Petersen C."/>
            <person name="Sorensen T."/>
            <person name="Nielsen M.R."/>
            <person name="Sondergaard T.E."/>
            <person name="Sorensen J.L."/>
            <person name="Fitzpatrick D.A."/>
            <person name="Frisvad J.C."/>
            <person name="Nielsen K.L."/>
        </authorList>
    </citation>
    <scope>NUCLEOTIDE SEQUENCE</scope>
    <source>
        <strain evidence="2">IBT 23319</strain>
    </source>
</reference>